<comment type="similarity">
    <text evidence="2 7">Belongs to the glycosyl hydrolase 22 family.</text>
</comment>
<evidence type="ECO:0000313" key="10">
    <source>
        <dbReference type="EMBL" id="CAD7282484.1"/>
    </source>
</evidence>
<dbReference type="GO" id="GO:0042742">
    <property type="term" value="P:defense response to bacterium"/>
    <property type="evidence" value="ECO:0007669"/>
    <property type="project" value="UniProtKB-KW"/>
</dbReference>
<dbReference type="EC" id="3.2.1.17" evidence="3"/>
<evidence type="ECO:0000259" key="9">
    <source>
        <dbReference type="PROSITE" id="PS00128"/>
    </source>
</evidence>
<keyword evidence="8" id="KW-0732">Signal</keyword>
<dbReference type="GO" id="GO:0003796">
    <property type="term" value="F:lysozyme activity"/>
    <property type="evidence" value="ECO:0007669"/>
    <property type="project" value="UniProtKB-EC"/>
</dbReference>
<dbReference type="AlphaFoldDB" id="A0A7R9BYK6"/>
<dbReference type="EMBL" id="OA885933">
    <property type="protein sequence ID" value="CAD7282484.1"/>
    <property type="molecule type" value="Genomic_DNA"/>
</dbReference>
<evidence type="ECO:0000256" key="3">
    <source>
        <dbReference type="ARBA" id="ARBA00012732"/>
    </source>
</evidence>
<keyword evidence="6" id="KW-0326">Glycosidase</keyword>
<sequence>MLYSWLNCHRILWIFVLVQCVSRISGKNFGKCELAEELAFRHDVPLEEVPHWVCIAKHESTFDTSAINRNYWDGSKDYGLFQINDRYWCSPPDDQNSCRVNCVDLLDDDIRNDVKCARKIFKIHRRNEGNGFLAW</sequence>
<dbReference type="InterPro" id="IPR001916">
    <property type="entry name" value="Glyco_hydro_22"/>
</dbReference>
<evidence type="ECO:0000256" key="5">
    <source>
        <dbReference type="ARBA" id="ARBA00023157"/>
    </source>
</evidence>
<evidence type="ECO:0000256" key="1">
    <source>
        <dbReference type="ARBA" id="ARBA00000632"/>
    </source>
</evidence>
<keyword evidence="6" id="KW-0378">Hydrolase</keyword>
<name>A0A7R9BYK6_9CRUS</name>
<dbReference type="Gene3D" id="1.10.530.10">
    <property type="match status" value="1"/>
</dbReference>
<dbReference type="PRINTS" id="PR00137">
    <property type="entry name" value="LYSOZYME"/>
</dbReference>
<dbReference type="EMBL" id="CAJPEX010003896">
    <property type="protein sequence ID" value="CAG0922636.1"/>
    <property type="molecule type" value="Genomic_DNA"/>
</dbReference>
<reference evidence="10" key="1">
    <citation type="submission" date="2020-11" db="EMBL/GenBank/DDBJ databases">
        <authorList>
            <person name="Tran Van P."/>
        </authorList>
    </citation>
    <scope>NUCLEOTIDE SEQUENCE</scope>
</reference>
<dbReference type="PANTHER" id="PTHR11407">
    <property type="entry name" value="LYSOZYME C"/>
    <property type="match status" value="1"/>
</dbReference>
<feature type="chain" id="PRO_5036210380" description="lysozyme" evidence="8">
    <location>
        <begin position="27"/>
        <end position="135"/>
    </location>
</feature>
<dbReference type="InterPro" id="IPR000974">
    <property type="entry name" value="Glyco_hydro_22_lys"/>
</dbReference>
<evidence type="ECO:0000256" key="2">
    <source>
        <dbReference type="ARBA" id="ARBA00010859"/>
    </source>
</evidence>
<feature type="signal peptide" evidence="8">
    <location>
        <begin position="1"/>
        <end position="26"/>
    </location>
</feature>
<evidence type="ECO:0000256" key="6">
    <source>
        <dbReference type="ARBA" id="ARBA00023295"/>
    </source>
</evidence>
<dbReference type="SMART" id="SM00263">
    <property type="entry name" value="LYZ1"/>
    <property type="match status" value="1"/>
</dbReference>
<evidence type="ECO:0000256" key="4">
    <source>
        <dbReference type="ARBA" id="ARBA00022638"/>
    </source>
</evidence>
<protein>
    <recommendedName>
        <fullName evidence="3">lysozyme</fullName>
        <ecNumber evidence="3">3.2.1.17</ecNumber>
    </recommendedName>
</protein>
<keyword evidence="4" id="KW-0081">Bacteriolytic enzyme</keyword>
<dbReference type="PANTHER" id="PTHR11407:SF63">
    <property type="entry name" value="LYSOZYME C"/>
    <property type="match status" value="1"/>
</dbReference>
<keyword evidence="11" id="KW-1185">Reference proteome</keyword>
<keyword evidence="4" id="KW-0929">Antimicrobial</keyword>
<accession>A0A7R9BYK6</accession>
<keyword evidence="5" id="KW-1015">Disulfide bond</keyword>
<dbReference type="SUPFAM" id="SSF53955">
    <property type="entry name" value="Lysozyme-like"/>
    <property type="match status" value="1"/>
</dbReference>
<evidence type="ECO:0000256" key="7">
    <source>
        <dbReference type="RuleBase" id="RU004440"/>
    </source>
</evidence>
<dbReference type="PRINTS" id="PR00135">
    <property type="entry name" value="LYZLACT"/>
</dbReference>
<dbReference type="Pfam" id="PF00062">
    <property type="entry name" value="Lys"/>
    <property type="match status" value="1"/>
</dbReference>
<evidence type="ECO:0000256" key="8">
    <source>
        <dbReference type="SAM" id="SignalP"/>
    </source>
</evidence>
<dbReference type="FunFam" id="1.10.530.10:FF:000001">
    <property type="entry name" value="Lysozyme C"/>
    <property type="match status" value="1"/>
</dbReference>
<comment type="catalytic activity">
    <reaction evidence="1">
        <text>Hydrolysis of (1-&gt;4)-beta-linkages between N-acetylmuramic acid and N-acetyl-D-glucosamine residues in a peptidoglycan and between N-acetyl-D-glucosamine residues in chitodextrins.</text>
        <dbReference type="EC" id="3.2.1.17"/>
    </reaction>
</comment>
<dbReference type="PROSITE" id="PS00128">
    <property type="entry name" value="GLYCOSYL_HYDROL_F22_1"/>
    <property type="match status" value="1"/>
</dbReference>
<dbReference type="InterPro" id="IPR023346">
    <property type="entry name" value="Lysozyme-like_dom_sf"/>
</dbReference>
<dbReference type="OrthoDB" id="17373at2759"/>
<feature type="domain" description="Glycosyl hydrolases family 22 (GH22)" evidence="9">
    <location>
        <begin position="98"/>
        <end position="116"/>
    </location>
</feature>
<evidence type="ECO:0000313" key="11">
    <source>
        <dbReference type="Proteomes" id="UP000678499"/>
    </source>
</evidence>
<dbReference type="GO" id="GO:0031640">
    <property type="term" value="P:killing of cells of another organism"/>
    <property type="evidence" value="ECO:0007669"/>
    <property type="project" value="UniProtKB-KW"/>
</dbReference>
<gene>
    <name evidence="10" type="ORF">NMOB1V02_LOCUS10108</name>
</gene>
<organism evidence="10">
    <name type="scientific">Notodromas monacha</name>
    <dbReference type="NCBI Taxonomy" id="399045"/>
    <lineage>
        <taxon>Eukaryota</taxon>
        <taxon>Metazoa</taxon>
        <taxon>Ecdysozoa</taxon>
        <taxon>Arthropoda</taxon>
        <taxon>Crustacea</taxon>
        <taxon>Oligostraca</taxon>
        <taxon>Ostracoda</taxon>
        <taxon>Podocopa</taxon>
        <taxon>Podocopida</taxon>
        <taxon>Cypridocopina</taxon>
        <taxon>Cypridoidea</taxon>
        <taxon>Cyprididae</taxon>
        <taxon>Notodromas</taxon>
    </lineage>
</organism>
<dbReference type="PROSITE" id="PS51348">
    <property type="entry name" value="GLYCOSYL_HYDROL_F22_2"/>
    <property type="match status" value="1"/>
</dbReference>
<dbReference type="InterPro" id="IPR019799">
    <property type="entry name" value="Glyco_hydro_22_CS"/>
</dbReference>
<dbReference type="CDD" id="cd16899">
    <property type="entry name" value="LYZ_C_invert"/>
    <property type="match status" value="1"/>
</dbReference>
<proteinExistence type="inferred from homology"/>
<dbReference type="Proteomes" id="UP000678499">
    <property type="component" value="Unassembled WGS sequence"/>
</dbReference>